<dbReference type="InterPro" id="IPR005545">
    <property type="entry name" value="YCII"/>
</dbReference>
<dbReference type="InterPro" id="IPR011008">
    <property type="entry name" value="Dimeric_a/b-barrel"/>
</dbReference>
<organism evidence="3 4">
    <name type="scientific">Fimbriiglobus ruber</name>
    <dbReference type="NCBI Taxonomy" id="1908690"/>
    <lineage>
        <taxon>Bacteria</taxon>
        <taxon>Pseudomonadati</taxon>
        <taxon>Planctomycetota</taxon>
        <taxon>Planctomycetia</taxon>
        <taxon>Gemmatales</taxon>
        <taxon>Gemmataceae</taxon>
        <taxon>Fimbriiglobus</taxon>
    </lineage>
</organism>
<dbReference type="SUPFAM" id="SSF54909">
    <property type="entry name" value="Dimeric alpha+beta barrel"/>
    <property type="match status" value="1"/>
</dbReference>
<dbReference type="PANTHER" id="PTHR37828">
    <property type="entry name" value="GSR2449 PROTEIN"/>
    <property type="match status" value="1"/>
</dbReference>
<accession>A0A225D8P4</accession>
<comment type="similarity">
    <text evidence="1">Belongs to the YciI family.</text>
</comment>
<evidence type="ECO:0000259" key="2">
    <source>
        <dbReference type="Pfam" id="PF03795"/>
    </source>
</evidence>
<dbReference type="Pfam" id="PF03795">
    <property type="entry name" value="YCII"/>
    <property type="match status" value="1"/>
</dbReference>
<dbReference type="EMBL" id="NIDE01000017">
    <property type="protein sequence ID" value="OWK36014.1"/>
    <property type="molecule type" value="Genomic_DNA"/>
</dbReference>
<dbReference type="Gene3D" id="3.30.70.1060">
    <property type="entry name" value="Dimeric alpha+beta barrel"/>
    <property type="match status" value="1"/>
</dbReference>
<dbReference type="OrthoDB" id="283921at2"/>
<name>A0A225D8P4_9BACT</name>
<proteinExistence type="inferred from homology"/>
<gene>
    <name evidence="3" type="ORF">FRUB_08577</name>
</gene>
<dbReference type="PANTHER" id="PTHR37828:SF1">
    <property type="entry name" value="YCII-RELATED DOMAIN-CONTAINING PROTEIN"/>
    <property type="match status" value="1"/>
</dbReference>
<dbReference type="AlphaFoldDB" id="A0A225D8P4"/>
<sequence>MKWAAVIEYIQDQATVNEVRPAHRAYLTSLLETGKLVCAGPFLDNYGALIVYEAETEAGAEELIRNDPFHEAKVFVQWKIRPWKCVFGNPQLLPPNG</sequence>
<keyword evidence="4" id="KW-1185">Reference proteome</keyword>
<evidence type="ECO:0000256" key="1">
    <source>
        <dbReference type="ARBA" id="ARBA00007689"/>
    </source>
</evidence>
<reference evidence="4" key="1">
    <citation type="submission" date="2017-06" db="EMBL/GenBank/DDBJ databases">
        <title>Genome analysis of Fimbriiglobus ruber SP5, the first member of the order Planctomycetales with confirmed chitinolytic capability.</title>
        <authorList>
            <person name="Ravin N.V."/>
            <person name="Rakitin A.L."/>
            <person name="Ivanova A.A."/>
            <person name="Beletsky A.V."/>
            <person name="Kulichevskaya I.S."/>
            <person name="Mardanov A.V."/>
            <person name="Dedysh S.N."/>
        </authorList>
    </citation>
    <scope>NUCLEOTIDE SEQUENCE [LARGE SCALE GENOMIC DNA]</scope>
    <source>
        <strain evidence="4">SP5</strain>
    </source>
</reference>
<evidence type="ECO:0000313" key="4">
    <source>
        <dbReference type="Proteomes" id="UP000214646"/>
    </source>
</evidence>
<evidence type="ECO:0000313" key="3">
    <source>
        <dbReference type="EMBL" id="OWK36014.1"/>
    </source>
</evidence>
<feature type="domain" description="YCII-related" evidence="2">
    <location>
        <begin position="1"/>
        <end position="84"/>
    </location>
</feature>
<dbReference type="Proteomes" id="UP000214646">
    <property type="component" value="Unassembled WGS sequence"/>
</dbReference>
<protein>
    <submittedName>
        <fullName evidence="3">YCII-related</fullName>
    </submittedName>
</protein>
<dbReference type="RefSeq" id="WP_088259086.1">
    <property type="nucleotide sequence ID" value="NZ_NIDE01000017.1"/>
</dbReference>
<comment type="caution">
    <text evidence="3">The sequence shown here is derived from an EMBL/GenBank/DDBJ whole genome shotgun (WGS) entry which is preliminary data.</text>
</comment>